<sequence>MRDVNVDTDLKQEDTPLPHDAAPPVEADDLGARLRALITEDLMARMKQSGFDEVGGIGHLIEMERYAASDPAGYLKLVARHAAGHGVDIGAALREAVHAGGADADPRAAVMRRIEAFRDATDEAGAPRHPHYEAVSGEMASLIRADPSLDLAQAYGHAVWMNPQVRETLIEAELANRQAKLHADDTDKARRAASDAALAARQNIRPGGGGFARTPDVRNLDDAIAIALRQVNA</sequence>
<dbReference type="EMBL" id="FQZC01000001">
    <property type="protein sequence ID" value="SHI51498.1"/>
    <property type="molecule type" value="Genomic_DNA"/>
</dbReference>
<feature type="region of interest" description="Disordered" evidence="1">
    <location>
        <begin position="1"/>
        <end position="28"/>
    </location>
</feature>
<keyword evidence="3" id="KW-1185">Reference proteome</keyword>
<organism evidence="2 3">
    <name type="scientific">Aureimonas altamirensis DSM 21988</name>
    <dbReference type="NCBI Taxonomy" id="1121026"/>
    <lineage>
        <taxon>Bacteria</taxon>
        <taxon>Pseudomonadati</taxon>
        <taxon>Pseudomonadota</taxon>
        <taxon>Alphaproteobacteria</taxon>
        <taxon>Hyphomicrobiales</taxon>
        <taxon>Aurantimonadaceae</taxon>
        <taxon>Aureimonas</taxon>
    </lineage>
</organism>
<reference evidence="2 3" key="1">
    <citation type="submission" date="2016-11" db="EMBL/GenBank/DDBJ databases">
        <authorList>
            <person name="Varghese N."/>
            <person name="Submissions S."/>
        </authorList>
    </citation>
    <scope>NUCLEOTIDE SEQUENCE [LARGE SCALE GENOMIC DNA]</scope>
    <source>
        <strain evidence="2 3">DSM 21988</strain>
    </source>
</reference>
<evidence type="ECO:0000256" key="1">
    <source>
        <dbReference type="SAM" id="MobiDB-lite"/>
    </source>
</evidence>
<dbReference type="Proteomes" id="UP000184290">
    <property type="component" value="Unassembled WGS sequence"/>
</dbReference>
<accession>A0ABY1I324</accession>
<protein>
    <submittedName>
        <fullName evidence="2">Uncharacterized protein</fullName>
    </submittedName>
</protein>
<feature type="compositionally biased region" description="Basic and acidic residues" evidence="1">
    <location>
        <begin position="1"/>
        <end position="17"/>
    </location>
</feature>
<comment type="caution">
    <text evidence="2">The sequence shown here is derived from an EMBL/GenBank/DDBJ whole genome shotgun (WGS) entry which is preliminary data.</text>
</comment>
<evidence type="ECO:0000313" key="2">
    <source>
        <dbReference type="EMBL" id="SHI51498.1"/>
    </source>
</evidence>
<name>A0ABY1I324_9HYPH</name>
<evidence type="ECO:0000313" key="3">
    <source>
        <dbReference type="Proteomes" id="UP000184290"/>
    </source>
</evidence>
<dbReference type="RefSeq" id="WP_143190101.1">
    <property type="nucleotide sequence ID" value="NZ_FQZC01000001.1"/>
</dbReference>
<gene>
    <name evidence="2" type="ORF">SAMN02745911_0391</name>
</gene>
<proteinExistence type="predicted"/>